<dbReference type="EMBL" id="JAERWL010000009">
    <property type="protein sequence ID" value="MBM9477078.1"/>
    <property type="molecule type" value="Genomic_DNA"/>
</dbReference>
<sequence>MRAAGAVLWRRSAEHGIRLGLVHRPRYDDWSLPKGKADPGETAPVTAAREVLEETGFHCRIGRALTTVSYRVTGREKTVQYFAAEAVGGEFVANREVDRLEWVPLRAAAARLSYDYDRAVVATFEVQPCELTGVLLVRHARAGHRESWDGDDTDRPLDGRGTRQAEALVTELAPFLPARVHTAPVERCRATVAPLADRLGVPVLPEPALAEDAYRDHPAAARRRISELAHETGAPDGPGGPDDGHRGGTLVVCSQGGVIPGVLRSLAARSDVPIAGVSTPKAAYWLLSFDGRRLVQADPYPAPAL</sequence>
<organism evidence="3 4">
    <name type="scientific">Nakamurella flavida</name>
    <dbReference type="NCBI Taxonomy" id="363630"/>
    <lineage>
        <taxon>Bacteria</taxon>
        <taxon>Bacillati</taxon>
        <taxon>Actinomycetota</taxon>
        <taxon>Actinomycetes</taxon>
        <taxon>Nakamurellales</taxon>
        <taxon>Nakamurellaceae</taxon>
        <taxon>Nakamurella</taxon>
    </lineage>
</organism>
<dbReference type="SUPFAM" id="SSF53254">
    <property type="entry name" value="Phosphoglycerate mutase-like"/>
    <property type="match status" value="1"/>
</dbReference>
<name>A0A938YLU5_9ACTN</name>
<dbReference type="InterPro" id="IPR013078">
    <property type="entry name" value="His_Pase_superF_clade-1"/>
</dbReference>
<dbReference type="GO" id="GO:0004081">
    <property type="term" value="F:bis(5'-nucleosyl)-tetraphosphatase (asymmetrical) activity"/>
    <property type="evidence" value="ECO:0007669"/>
    <property type="project" value="TreeGrafter"/>
</dbReference>
<dbReference type="SMART" id="SM00855">
    <property type="entry name" value="PGAM"/>
    <property type="match status" value="1"/>
</dbReference>
<dbReference type="AlphaFoldDB" id="A0A938YLU5"/>
<dbReference type="Gene3D" id="3.40.50.1240">
    <property type="entry name" value="Phosphoglycerate mutase-like"/>
    <property type="match status" value="1"/>
</dbReference>
<dbReference type="InterPro" id="IPR020084">
    <property type="entry name" value="NUDIX_hydrolase_CS"/>
</dbReference>
<dbReference type="Gene3D" id="3.90.79.10">
    <property type="entry name" value="Nucleoside Triphosphate Pyrophosphohydrolase"/>
    <property type="match status" value="1"/>
</dbReference>
<dbReference type="GO" id="GO:0006754">
    <property type="term" value="P:ATP biosynthetic process"/>
    <property type="evidence" value="ECO:0007669"/>
    <property type="project" value="TreeGrafter"/>
</dbReference>
<dbReference type="PANTHER" id="PTHR21340:SF0">
    <property type="entry name" value="BIS(5'-NUCLEOSYL)-TETRAPHOSPHATASE [ASYMMETRICAL]"/>
    <property type="match status" value="1"/>
</dbReference>
<keyword evidence="4" id="KW-1185">Reference proteome</keyword>
<dbReference type="GO" id="GO:0006167">
    <property type="term" value="P:AMP biosynthetic process"/>
    <property type="evidence" value="ECO:0007669"/>
    <property type="project" value="TreeGrafter"/>
</dbReference>
<dbReference type="Pfam" id="PF00300">
    <property type="entry name" value="His_Phos_1"/>
    <property type="match status" value="1"/>
</dbReference>
<dbReference type="PROSITE" id="PS00893">
    <property type="entry name" value="NUDIX_BOX"/>
    <property type="match status" value="1"/>
</dbReference>
<evidence type="ECO:0000259" key="2">
    <source>
        <dbReference type="PROSITE" id="PS51462"/>
    </source>
</evidence>
<dbReference type="Pfam" id="PF00293">
    <property type="entry name" value="NUDIX"/>
    <property type="match status" value="1"/>
</dbReference>
<proteinExistence type="predicted"/>
<dbReference type="PANTHER" id="PTHR21340">
    <property type="entry name" value="DIADENOSINE 5,5-P1,P4-TETRAPHOSPHATE PYROPHOSPHOHYDROLASE MUTT"/>
    <property type="match status" value="1"/>
</dbReference>
<dbReference type="Proteomes" id="UP000663801">
    <property type="component" value="Unassembled WGS sequence"/>
</dbReference>
<dbReference type="InterPro" id="IPR051325">
    <property type="entry name" value="Nudix_hydrolase_domain"/>
</dbReference>
<dbReference type="CDD" id="cd03673">
    <property type="entry name" value="NUDIX_Ap6A_hydrolase"/>
    <property type="match status" value="1"/>
</dbReference>
<evidence type="ECO:0000313" key="3">
    <source>
        <dbReference type="EMBL" id="MBM9477078.1"/>
    </source>
</evidence>
<keyword evidence="1 3" id="KW-0378">Hydrolase</keyword>
<dbReference type="PROSITE" id="PS51462">
    <property type="entry name" value="NUDIX"/>
    <property type="match status" value="1"/>
</dbReference>
<evidence type="ECO:0000313" key="4">
    <source>
        <dbReference type="Proteomes" id="UP000663801"/>
    </source>
</evidence>
<reference evidence="3" key="1">
    <citation type="submission" date="2021-01" db="EMBL/GenBank/DDBJ databases">
        <title>KCTC 19127 draft genome.</title>
        <authorList>
            <person name="An D."/>
        </authorList>
    </citation>
    <scope>NUCLEOTIDE SEQUENCE</scope>
    <source>
        <strain evidence="3">KCTC 19127</strain>
    </source>
</reference>
<dbReference type="CDD" id="cd07067">
    <property type="entry name" value="HP_PGM_like"/>
    <property type="match status" value="1"/>
</dbReference>
<dbReference type="InterPro" id="IPR029033">
    <property type="entry name" value="His_PPase_superfam"/>
</dbReference>
<evidence type="ECO:0000256" key="1">
    <source>
        <dbReference type="ARBA" id="ARBA00022801"/>
    </source>
</evidence>
<accession>A0A938YLU5</accession>
<dbReference type="SUPFAM" id="SSF55811">
    <property type="entry name" value="Nudix"/>
    <property type="match status" value="1"/>
</dbReference>
<dbReference type="InterPro" id="IPR015797">
    <property type="entry name" value="NUDIX_hydrolase-like_dom_sf"/>
</dbReference>
<protein>
    <submittedName>
        <fullName evidence="3">NUDIX hydrolase</fullName>
    </submittedName>
</protein>
<dbReference type="InterPro" id="IPR000086">
    <property type="entry name" value="NUDIX_hydrolase_dom"/>
</dbReference>
<gene>
    <name evidence="3" type="ORF">JL107_11525</name>
</gene>
<comment type="caution">
    <text evidence="3">The sequence shown here is derived from an EMBL/GenBank/DDBJ whole genome shotgun (WGS) entry which is preliminary data.</text>
</comment>
<feature type="domain" description="Nudix hydrolase" evidence="2">
    <location>
        <begin position="1"/>
        <end position="126"/>
    </location>
</feature>